<evidence type="ECO:0000313" key="1">
    <source>
        <dbReference type="EMBL" id="ONI38632.1"/>
    </source>
</evidence>
<organism evidence="1 2">
    <name type="scientific">Candidatus Epulonipiscium fishelsonii</name>
    <dbReference type="NCBI Taxonomy" id="77094"/>
    <lineage>
        <taxon>Bacteria</taxon>
        <taxon>Bacillati</taxon>
        <taxon>Bacillota</taxon>
        <taxon>Clostridia</taxon>
        <taxon>Lachnospirales</taxon>
        <taxon>Lachnospiraceae</taxon>
        <taxon>Candidatus Epulonipiscium</taxon>
    </lineage>
</organism>
<accession>A0ACC8X9G9</accession>
<comment type="caution">
    <text evidence="1">The sequence shown here is derived from an EMBL/GenBank/DDBJ whole genome shotgun (WGS) entry which is preliminary data.</text>
</comment>
<protein>
    <submittedName>
        <fullName evidence="1">Peptide ABC transporter permease</fullName>
    </submittedName>
</protein>
<keyword evidence="2" id="KW-1185">Reference proteome</keyword>
<reference evidence="1" key="1">
    <citation type="submission" date="2016-08" db="EMBL/GenBank/DDBJ databases">
        <authorList>
            <person name="Ngugi D.K."/>
            <person name="Miyake S."/>
            <person name="Stingl U."/>
        </authorList>
    </citation>
    <scope>NUCLEOTIDE SEQUENCE</scope>
    <source>
        <strain evidence="1">SCG-B11WGA-EpuloA1</strain>
    </source>
</reference>
<sequence>MANCKVFFSVIWSNKMSRVGLIILTFFIMLAIFGPIVVEAPKASYGERLELPSMEHWLGTDYAGRDILAQFIVGSRSVLLVAVYTAIFSIIFACSIGILAGFIGGRVDDILSIFMNIVITMPSFPVMMVLSMIIRVDNSLVFGLILSLWSWAGLAKAIRSQILIIKHKDFIEASVVMGISTFNIITKDIIPNIISFIAVNFISIMKGAIISSVGLMVLGLVPFQGNHWGMMLQMAMSQSGLIVGGIGGIIYFMTPLCGLLFFQLGCYLFASGIDEALNPRLR</sequence>
<dbReference type="EMBL" id="LJDB01000082">
    <property type="protein sequence ID" value="ONI38632.1"/>
    <property type="molecule type" value="Genomic_DNA"/>
</dbReference>
<dbReference type="Proteomes" id="UP000188605">
    <property type="component" value="Unassembled WGS sequence"/>
</dbReference>
<proteinExistence type="predicted"/>
<name>A0ACC8X9G9_9FIRM</name>
<gene>
    <name evidence="1" type="ORF">AN396_10250</name>
</gene>
<evidence type="ECO:0000313" key="2">
    <source>
        <dbReference type="Proteomes" id="UP000188605"/>
    </source>
</evidence>